<evidence type="ECO:0000313" key="2">
    <source>
        <dbReference type="Proteomes" id="UP000003781"/>
    </source>
</evidence>
<evidence type="ECO:0000313" key="1">
    <source>
        <dbReference type="EMBL" id="EAZ89130.1"/>
    </source>
</evidence>
<dbReference type="EMBL" id="AAXW01000053">
    <property type="protein sequence ID" value="EAZ89130.1"/>
    <property type="molecule type" value="Genomic_DNA"/>
</dbReference>
<proteinExistence type="predicted"/>
<gene>
    <name evidence="1" type="primary">glgC</name>
    <name evidence="1" type="ORF">CY0110_12062</name>
</gene>
<dbReference type="Proteomes" id="UP000003781">
    <property type="component" value="Unassembled WGS sequence"/>
</dbReference>
<dbReference type="AlphaFoldDB" id="A3IWL9"/>
<reference evidence="1 2" key="1">
    <citation type="submission" date="2007-03" db="EMBL/GenBank/DDBJ databases">
        <authorList>
            <person name="Stal L."/>
            <person name="Ferriera S."/>
            <person name="Johnson J."/>
            <person name="Kravitz S."/>
            <person name="Beeson K."/>
            <person name="Sutton G."/>
            <person name="Rogers Y.-H."/>
            <person name="Friedman R."/>
            <person name="Frazier M."/>
            <person name="Venter J.C."/>
        </authorList>
    </citation>
    <scope>NUCLEOTIDE SEQUENCE [LARGE SCALE GENOMIC DNA]</scope>
    <source>
        <strain evidence="1 2">CCY0110</strain>
    </source>
</reference>
<protein>
    <submittedName>
        <fullName evidence="1">Glucose-1-phosphate adenylyltransferase</fullName>
        <ecNumber evidence="1">2.7.7.27</ecNumber>
    </submittedName>
</protein>
<name>A3IWL9_9CHRO</name>
<sequence>MDGLYEFTINLFESKEKIDVFYETENSLLDKLVDFSNYQREITKRVKEIRLPESNNKDKLTLNDVYVASQY</sequence>
<keyword evidence="2" id="KW-1185">Reference proteome</keyword>
<dbReference type="RefSeq" id="WP_008277776.1">
    <property type="nucleotide sequence ID" value="NZ_AAXW01000053.1"/>
</dbReference>
<organism evidence="1 2">
    <name type="scientific">Crocosphaera chwakensis CCY0110</name>
    <dbReference type="NCBI Taxonomy" id="391612"/>
    <lineage>
        <taxon>Bacteria</taxon>
        <taxon>Bacillati</taxon>
        <taxon>Cyanobacteriota</taxon>
        <taxon>Cyanophyceae</taxon>
        <taxon>Oscillatoriophycideae</taxon>
        <taxon>Chroococcales</taxon>
        <taxon>Aphanothecaceae</taxon>
        <taxon>Crocosphaera</taxon>
        <taxon>Crocosphaera chwakensis</taxon>
    </lineage>
</organism>
<dbReference type="EC" id="2.7.7.27" evidence="1"/>
<comment type="caution">
    <text evidence="1">The sequence shown here is derived from an EMBL/GenBank/DDBJ whole genome shotgun (WGS) entry which is preliminary data.</text>
</comment>
<accession>A3IWL9</accession>
<dbReference type="GO" id="GO:0008878">
    <property type="term" value="F:glucose-1-phosphate adenylyltransferase activity"/>
    <property type="evidence" value="ECO:0007669"/>
    <property type="project" value="UniProtKB-EC"/>
</dbReference>
<keyword evidence="1" id="KW-0548">Nucleotidyltransferase</keyword>
<keyword evidence="1" id="KW-0808">Transferase</keyword>